<protein>
    <submittedName>
        <fullName evidence="1">Uncharacterized protein</fullName>
    </submittedName>
</protein>
<evidence type="ECO:0000313" key="1">
    <source>
        <dbReference type="EMBL" id="RFC64578.1"/>
    </source>
</evidence>
<reference evidence="1 2" key="1">
    <citation type="submission" date="2018-08" db="EMBL/GenBank/DDBJ databases">
        <title>Fulvimarina sp. 85, whole genome shotgun sequence.</title>
        <authorList>
            <person name="Tuo L."/>
        </authorList>
    </citation>
    <scope>NUCLEOTIDE SEQUENCE [LARGE SCALE GENOMIC DNA]</scope>
    <source>
        <strain evidence="1 2">85</strain>
    </source>
</reference>
<name>A0A371X5S3_9HYPH</name>
<keyword evidence="2" id="KW-1185">Reference proteome</keyword>
<evidence type="ECO:0000313" key="2">
    <source>
        <dbReference type="Proteomes" id="UP000264310"/>
    </source>
</evidence>
<dbReference type="EMBL" id="QURL01000003">
    <property type="protein sequence ID" value="RFC64578.1"/>
    <property type="molecule type" value="Genomic_DNA"/>
</dbReference>
<proteinExistence type="predicted"/>
<gene>
    <name evidence="1" type="ORF">DYI37_08760</name>
</gene>
<comment type="caution">
    <text evidence="1">The sequence shown here is derived from an EMBL/GenBank/DDBJ whole genome shotgun (WGS) entry which is preliminary data.</text>
</comment>
<dbReference type="Proteomes" id="UP000264310">
    <property type="component" value="Unassembled WGS sequence"/>
</dbReference>
<dbReference type="AlphaFoldDB" id="A0A371X5S3"/>
<accession>A0A371X5S3</accession>
<organism evidence="1 2">
    <name type="scientific">Fulvimarina endophytica</name>
    <dbReference type="NCBI Taxonomy" id="2293836"/>
    <lineage>
        <taxon>Bacteria</taxon>
        <taxon>Pseudomonadati</taxon>
        <taxon>Pseudomonadota</taxon>
        <taxon>Alphaproteobacteria</taxon>
        <taxon>Hyphomicrobiales</taxon>
        <taxon>Aurantimonadaceae</taxon>
        <taxon>Fulvimarina</taxon>
    </lineage>
</organism>
<sequence length="17" mass="2132">MDWRILPENLPAWQTVY</sequence>